<dbReference type="Proteomes" id="UP001374579">
    <property type="component" value="Unassembled WGS sequence"/>
</dbReference>
<proteinExistence type="predicted"/>
<comment type="caution">
    <text evidence="2">The sequence shown here is derived from an EMBL/GenBank/DDBJ whole genome shotgun (WGS) entry which is preliminary data.</text>
</comment>
<reference evidence="2 3" key="1">
    <citation type="submission" date="2024-02" db="EMBL/GenBank/DDBJ databases">
        <title>Chromosome-scale genome assembly of the rough periwinkle Littorina saxatilis.</title>
        <authorList>
            <person name="De Jode A."/>
            <person name="Faria R."/>
            <person name="Formenti G."/>
            <person name="Sims Y."/>
            <person name="Smith T.P."/>
            <person name="Tracey A."/>
            <person name="Wood J.M.D."/>
            <person name="Zagrodzka Z.B."/>
            <person name="Johannesson K."/>
            <person name="Butlin R.K."/>
            <person name="Leder E.H."/>
        </authorList>
    </citation>
    <scope>NUCLEOTIDE SEQUENCE [LARGE SCALE GENOMIC DNA]</scope>
    <source>
        <strain evidence="2">Snail1</strain>
        <tissue evidence="2">Muscle</tissue>
    </source>
</reference>
<dbReference type="Gene3D" id="1.20.120.20">
    <property type="entry name" value="Apolipoprotein"/>
    <property type="match status" value="1"/>
</dbReference>
<keyword evidence="1" id="KW-0175">Coiled coil</keyword>
<evidence type="ECO:0000313" key="2">
    <source>
        <dbReference type="EMBL" id="KAK7105336.1"/>
    </source>
</evidence>
<dbReference type="AlphaFoldDB" id="A0AAN9BHM4"/>
<feature type="coiled-coil region" evidence="1">
    <location>
        <begin position="39"/>
        <end position="66"/>
    </location>
</feature>
<evidence type="ECO:0000313" key="3">
    <source>
        <dbReference type="Proteomes" id="UP001374579"/>
    </source>
</evidence>
<organism evidence="2 3">
    <name type="scientific">Littorina saxatilis</name>
    <dbReference type="NCBI Taxonomy" id="31220"/>
    <lineage>
        <taxon>Eukaryota</taxon>
        <taxon>Metazoa</taxon>
        <taxon>Spiralia</taxon>
        <taxon>Lophotrochozoa</taxon>
        <taxon>Mollusca</taxon>
        <taxon>Gastropoda</taxon>
        <taxon>Caenogastropoda</taxon>
        <taxon>Littorinimorpha</taxon>
        <taxon>Littorinoidea</taxon>
        <taxon>Littorinidae</taxon>
        <taxon>Littorina</taxon>
    </lineage>
</organism>
<accession>A0AAN9BHM4</accession>
<evidence type="ECO:0000256" key="1">
    <source>
        <dbReference type="SAM" id="Coils"/>
    </source>
</evidence>
<dbReference type="EMBL" id="JBAMIC010000007">
    <property type="protein sequence ID" value="KAK7105336.1"/>
    <property type="molecule type" value="Genomic_DNA"/>
</dbReference>
<protein>
    <submittedName>
        <fullName evidence="2">Uncharacterized protein</fullName>
    </submittedName>
</protein>
<name>A0AAN9BHM4_9CAEN</name>
<keyword evidence="3" id="KW-1185">Reference proteome</keyword>
<sequence>MAAASRAADLVAPLNTFQQGVQTEVTSGKSKEDIKARLKAKFGKMKQDVNKKIDNLETEVMSHADDTDFETYATKMEPVIDEVKVTFDDVFLKLKGFLESLWDWLKQKIIDIATRVQQFFVDVKDKVLSMAKNMDYAQQTRTTTVPAAKEMSLVLRHKAETLKKDIRENLPTDKLINDAKGSTEKDAKDAMSATLAQFRAHANSNIDNMQEEIMSHAPDEPTRQEGQTEEEFQNLQEQYEKDLALFEVYAEEATQVVESVVEILTNTITRLQEFSQYAWKLIKEKDPKIDKKCKEFMAKLVKDIQGGFTADPGSSVGENKMSSGRQGWAQYLCLKQK</sequence>
<gene>
    <name evidence="2" type="ORF">V1264_016734</name>
</gene>